<dbReference type="Pfam" id="PF00205">
    <property type="entry name" value="TPP_enzyme_M"/>
    <property type="match status" value="1"/>
</dbReference>
<organism evidence="7 8">
    <name type="scientific">Micromonospora rifamycinica</name>
    <dbReference type="NCBI Taxonomy" id="291594"/>
    <lineage>
        <taxon>Bacteria</taxon>
        <taxon>Bacillati</taxon>
        <taxon>Actinomycetota</taxon>
        <taxon>Actinomycetes</taxon>
        <taxon>Micromonosporales</taxon>
        <taxon>Micromonosporaceae</taxon>
        <taxon>Micromonospora</taxon>
    </lineage>
</organism>
<keyword evidence="7" id="KW-0670">Pyruvate</keyword>
<dbReference type="RefSeq" id="WP_067310964.1">
    <property type="nucleotide sequence ID" value="NZ_LRMV01000100.1"/>
</dbReference>
<name>A0A120F853_9ACTN</name>
<evidence type="ECO:0000256" key="2">
    <source>
        <dbReference type="ARBA" id="ARBA00023052"/>
    </source>
</evidence>
<dbReference type="InterPro" id="IPR029061">
    <property type="entry name" value="THDP-binding"/>
</dbReference>
<dbReference type="InterPro" id="IPR012001">
    <property type="entry name" value="Thiamin_PyroP_enz_TPP-bd_dom"/>
</dbReference>
<dbReference type="Proteomes" id="UP000198226">
    <property type="component" value="Chromosome I"/>
</dbReference>
<reference evidence="8" key="1">
    <citation type="submission" date="2016-06" db="EMBL/GenBank/DDBJ databases">
        <authorList>
            <person name="Varghese N."/>
            <person name="Submissions Spin"/>
        </authorList>
    </citation>
    <scope>NUCLEOTIDE SEQUENCE [LARGE SCALE GENOMIC DNA]</scope>
    <source>
        <strain evidence="8">DSM 44983</strain>
    </source>
</reference>
<sequence>MADRTVAQLVVDRLRAWRVPRAFGCPGDAIGPVVGALDSAGGDPEFVPARHEETAAFMATGHAKFTGGVGVCLATQGPGAVHLLSGLYDAKLDSRPVVAIIGEDVCGPLGEVHEEIGLSRLFADVCHQFVRYGRTPAQVPALLDQAFRTAVATRSPTCVVLPRALQVAAVADLQPHAAGVLNATPGEPLARVLPHRADLDAAAALLTVGRRVAILVGQGARGAAEQITVLADRLGAGVASSLPGKPVLDERLPFHTGVLGEVGTPAAAELMGGADTLLLVGTNDPWTDYLPPPGQTRTIQIDIDGRRIGTRYPVDVPLVGDAAETVRALVGQVADRPNRQWRATVEGSVDRWRSAAAARAAEPAEPVNPQLVLHKLSTRLPRTGAVAVDVGAVLPWYARHLTLPPGVDAQLCGALGSPGCALPYAFAAKLDRPDAPVVALLGDDAMQLSGLAELITVAQRWQEWADPRLVVLVLNDRDHRDPGDGRWVPPGVAARSRPGAAGVRRADVPYAGWARLLGLHGVRVDRPELVGAAWDEALAADRPCVLEAVVDPTVPRRAPEPALADLRDLVADGDAARRIRDRMMSADGR</sequence>
<dbReference type="Pfam" id="PF02776">
    <property type="entry name" value="TPP_enzyme_N"/>
    <property type="match status" value="1"/>
</dbReference>
<feature type="domain" description="Thiamine pyrophosphate enzyme central" evidence="4">
    <location>
        <begin position="199"/>
        <end position="329"/>
    </location>
</feature>
<evidence type="ECO:0000313" key="8">
    <source>
        <dbReference type="Proteomes" id="UP000198226"/>
    </source>
</evidence>
<evidence type="ECO:0000256" key="1">
    <source>
        <dbReference type="ARBA" id="ARBA00007812"/>
    </source>
</evidence>
<dbReference type="Gene3D" id="3.40.50.1220">
    <property type="entry name" value="TPP-binding domain"/>
    <property type="match status" value="1"/>
</dbReference>
<dbReference type="PANTHER" id="PTHR42981">
    <property type="entry name" value="PYRUVATE DEHYDROGENASE [UBIQUINONE]"/>
    <property type="match status" value="1"/>
</dbReference>
<dbReference type="InterPro" id="IPR011766">
    <property type="entry name" value="TPP_enzyme_TPP-bd"/>
</dbReference>
<dbReference type="AlphaFoldDB" id="A0A120F853"/>
<dbReference type="GO" id="GO:0000287">
    <property type="term" value="F:magnesium ion binding"/>
    <property type="evidence" value="ECO:0007669"/>
    <property type="project" value="InterPro"/>
</dbReference>
<protein>
    <submittedName>
        <fullName evidence="7">Pyruvate dehydrogenase (Quinone)</fullName>
    </submittedName>
</protein>
<dbReference type="GO" id="GO:0003824">
    <property type="term" value="F:catalytic activity"/>
    <property type="evidence" value="ECO:0007669"/>
    <property type="project" value="InterPro"/>
</dbReference>
<evidence type="ECO:0000259" key="4">
    <source>
        <dbReference type="Pfam" id="PF00205"/>
    </source>
</evidence>
<dbReference type="Pfam" id="PF02775">
    <property type="entry name" value="TPP_enzyme_C"/>
    <property type="match status" value="1"/>
</dbReference>
<dbReference type="SUPFAM" id="SSF52518">
    <property type="entry name" value="Thiamin diphosphate-binding fold (THDP-binding)"/>
    <property type="match status" value="2"/>
</dbReference>
<dbReference type="GO" id="GO:0030976">
    <property type="term" value="F:thiamine pyrophosphate binding"/>
    <property type="evidence" value="ECO:0007669"/>
    <property type="project" value="InterPro"/>
</dbReference>
<evidence type="ECO:0000259" key="5">
    <source>
        <dbReference type="Pfam" id="PF02775"/>
    </source>
</evidence>
<accession>A0A120F853</accession>
<dbReference type="InterPro" id="IPR047211">
    <property type="entry name" value="POXB-like"/>
</dbReference>
<evidence type="ECO:0000256" key="3">
    <source>
        <dbReference type="RuleBase" id="RU362132"/>
    </source>
</evidence>
<dbReference type="EMBL" id="LT607752">
    <property type="protein sequence ID" value="SCG37179.1"/>
    <property type="molecule type" value="Genomic_DNA"/>
</dbReference>
<comment type="similarity">
    <text evidence="1 3">Belongs to the TPP enzyme family.</text>
</comment>
<keyword evidence="8" id="KW-1185">Reference proteome</keyword>
<gene>
    <name evidence="7" type="ORF">GA0070623_0285</name>
</gene>
<dbReference type="InterPro" id="IPR029035">
    <property type="entry name" value="DHS-like_NAD/FAD-binding_dom"/>
</dbReference>
<dbReference type="SUPFAM" id="SSF52467">
    <property type="entry name" value="DHS-like NAD/FAD-binding domain"/>
    <property type="match status" value="1"/>
</dbReference>
<evidence type="ECO:0000313" key="7">
    <source>
        <dbReference type="EMBL" id="SCG37179.1"/>
    </source>
</evidence>
<dbReference type="PANTHER" id="PTHR42981:SF2">
    <property type="entry name" value="PYRUVATE DEHYDROGENASE [UBIQUINONE]"/>
    <property type="match status" value="1"/>
</dbReference>
<dbReference type="InterPro" id="IPR012000">
    <property type="entry name" value="Thiamin_PyroP_enz_cen_dom"/>
</dbReference>
<feature type="domain" description="Thiamine pyrophosphate enzyme N-terminal TPP-binding" evidence="6">
    <location>
        <begin position="4"/>
        <end position="103"/>
    </location>
</feature>
<feature type="domain" description="Thiamine pyrophosphate enzyme TPP-binding" evidence="5">
    <location>
        <begin position="389"/>
        <end position="547"/>
    </location>
</feature>
<dbReference type="OrthoDB" id="4494979at2"/>
<keyword evidence="2 3" id="KW-0786">Thiamine pyrophosphate</keyword>
<proteinExistence type="inferred from homology"/>
<dbReference type="Gene3D" id="3.40.50.970">
    <property type="match status" value="2"/>
</dbReference>
<evidence type="ECO:0000259" key="6">
    <source>
        <dbReference type="Pfam" id="PF02776"/>
    </source>
</evidence>